<organism evidence="1 2">
    <name type="scientific">Canis lupus familiaris</name>
    <name type="common">Dog</name>
    <name type="synonym">Canis familiaris</name>
    <dbReference type="NCBI Taxonomy" id="9615"/>
    <lineage>
        <taxon>Eukaryota</taxon>
        <taxon>Metazoa</taxon>
        <taxon>Chordata</taxon>
        <taxon>Craniata</taxon>
        <taxon>Vertebrata</taxon>
        <taxon>Euteleostomi</taxon>
        <taxon>Mammalia</taxon>
        <taxon>Eutheria</taxon>
        <taxon>Laurasiatheria</taxon>
        <taxon>Carnivora</taxon>
        <taxon>Caniformia</taxon>
        <taxon>Canidae</taxon>
        <taxon>Canis</taxon>
    </lineage>
</organism>
<evidence type="ECO:0000313" key="2">
    <source>
        <dbReference type="Proteomes" id="UP000805418"/>
    </source>
</evidence>
<reference evidence="1" key="1">
    <citation type="submission" date="2020-03" db="EMBL/GenBank/DDBJ databases">
        <title>Long-read based genome assembly of a Labrador retriever dog.</title>
        <authorList>
            <person name="Eory L."/>
            <person name="Zhang W."/>
            <person name="Schoenebeck J."/>
        </authorList>
    </citation>
    <scope>NUCLEOTIDE SEQUENCE [LARGE SCALE GENOMIC DNA]</scope>
    <source>
        <strain evidence="1">Labrador retriever</strain>
    </source>
</reference>
<dbReference type="GO" id="GO:0005868">
    <property type="term" value="C:cytoplasmic dynein complex"/>
    <property type="evidence" value="ECO:0007669"/>
    <property type="project" value="InterPro"/>
</dbReference>
<dbReference type="InterPro" id="IPR042505">
    <property type="entry name" value="DYNC2I1"/>
</dbReference>
<dbReference type="InterPro" id="IPR036322">
    <property type="entry name" value="WD40_repeat_dom_sf"/>
</dbReference>
<dbReference type="SUPFAM" id="SSF50978">
    <property type="entry name" value="WD40 repeat-like"/>
    <property type="match status" value="1"/>
</dbReference>
<dbReference type="Ensembl" id="ENSCAFT00845026952.1">
    <property type="protein sequence ID" value="ENSCAFP00845021217.1"/>
    <property type="gene ID" value="ENSCAFG00845015030.1"/>
</dbReference>
<name>A0A8I3NK88_CANLF</name>
<keyword evidence="2" id="KW-1185">Reference proteome</keyword>
<dbReference type="GeneTree" id="ENSGT00390000013743"/>
<dbReference type="AlphaFoldDB" id="A0A8I3NK88"/>
<dbReference type="GO" id="GO:0045504">
    <property type="term" value="F:dynein heavy chain binding"/>
    <property type="evidence" value="ECO:0007669"/>
    <property type="project" value="InterPro"/>
</dbReference>
<dbReference type="GO" id="GO:0005929">
    <property type="term" value="C:cilium"/>
    <property type="evidence" value="ECO:0007669"/>
    <property type="project" value="GOC"/>
</dbReference>
<gene>
    <name evidence="1" type="primary">DYNC2I1</name>
</gene>
<dbReference type="PANTHER" id="PTHR16022:SF0">
    <property type="entry name" value="CYTOPLASMIC DYNEIN 2 INTERMEDIATE CHAIN 1"/>
    <property type="match status" value="1"/>
</dbReference>
<dbReference type="GO" id="GO:0045503">
    <property type="term" value="F:dynein light chain binding"/>
    <property type="evidence" value="ECO:0007669"/>
    <property type="project" value="InterPro"/>
</dbReference>
<dbReference type="GO" id="GO:0042073">
    <property type="term" value="P:intraciliary transport"/>
    <property type="evidence" value="ECO:0007669"/>
    <property type="project" value="InterPro"/>
</dbReference>
<evidence type="ECO:0000313" key="1">
    <source>
        <dbReference type="Ensembl" id="ENSCAFP00845021217.1"/>
    </source>
</evidence>
<dbReference type="PANTHER" id="PTHR16022">
    <property type="entry name" value="WD REPEAT DOMAIN 60"/>
    <property type="match status" value="1"/>
</dbReference>
<proteinExistence type="predicted"/>
<accession>A0A8I3NK88</accession>
<dbReference type="InterPro" id="IPR015943">
    <property type="entry name" value="WD40/YVTN_repeat-like_dom_sf"/>
</dbReference>
<dbReference type="Gene3D" id="2.130.10.10">
    <property type="entry name" value="YVTN repeat-like/Quinoprotein amine dehydrogenase"/>
    <property type="match status" value="1"/>
</dbReference>
<dbReference type="Proteomes" id="UP000805418">
    <property type="component" value="Chromosome 16"/>
</dbReference>
<protein>
    <submittedName>
        <fullName evidence="1">Dynein 2 intermediate chain 1</fullName>
    </submittedName>
</protein>
<dbReference type="OrthoDB" id="2162425at2759"/>
<reference evidence="1" key="3">
    <citation type="submission" date="2025-09" db="UniProtKB">
        <authorList>
            <consortium name="Ensembl"/>
        </authorList>
    </citation>
    <scope>IDENTIFICATION</scope>
    <source>
        <strain evidence="1">Boxer</strain>
    </source>
</reference>
<sequence>MVELAKFNFVKDKHLFLYLLSSVLTVWEGGRGPKCISISRVSAHLMVCEDRANALKCLPLLNLSEKEERMETNHLHPCSQAGCSDGSIRLHQLTSECPLLQWNGSTEGHAVTGLRWSLTRPAVFLAQDETSCIYIWDLLESDLGPVAKQLISPDRLVAMTVVGEAEKTSGSFLALVLARASGSVDIQYLRRAWVAPVCDELRRLQRLLQEAL</sequence>
<reference evidence="1" key="2">
    <citation type="submission" date="2025-08" db="UniProtKB">
        <authorList>
            <consortium name="Ensembl"/>
        </authorList>
    </citation>
    <scope>IDENTIFICATION</scope>
    <source>
        <strain evidence="1">Boxer</strain>
    </source>
</reference>